<evidence type="ECO:0000256" key="5">
    <source>
        <dbReference type="ARBA" id="ARBA00023136"/>
    </source>
</evidence>
<dbReference type="EMBL" id="ML986516">
    <property type="protein sequence ID" value="KAF2272819.1"/>
    <property type="molecule type" value="Genomic_DNA"/>
</dbReference>
<evidence type="ECO:0000256" key="3">
    <source>
        <dbReference type="ARBA" id="ARBA00022692"/>
    </source>
</evidence>
<organism evidence="8 9">
    <name type="scientific">Westerdykella ornata</name>
    <dbReference type="NCBI Taxonomy" id="318751"/>
    <lineage>
        <taxon>Eukaryota</taxon>
        <taxon>Fungi</taxon>
        <taxon>Dikarya</taxon>
        <taxon>Ascomycota</taxon>
        <taxon>Pezizomycotina</taxon>
        <taxon>Dothideomycetes</taxon>
        <taxon>Pleosporomycetidae</taxon>
        <taxon>Pleosporales</taxon>
        <taxon>Sporormiaceae</taxon>
        <taxon>Westerdykella</taxon>
    </lineage>
</organism>
<keyword evidence="3" id="KW-0812">Transmembrane</keyword>
<feature type="non-terminal residue" evidence="8">
    <location>
        <position position="1"/>
    </location>
</feature>
<dbReference type="OrthoDB" id="3694298at2759"/>
<dbReference type="GO" id="GO:0022857">
    <property type="term" value="F:transmembrane transporter activity"/>
    <property type="evidence" value="ECO:0007669"/>
    <property type="project" value="InterPro"/>
</dbReference>
<dbReference type="GeneID" id="54548003"/>
<keyword evidence="6" id="KW-0325">Glycoprotein</keyword>
<keyword evidence="9" id="KW-1185">Reference proteome</keyword>
<evidence type="ECO:0000256" key="6">
    <source>
        <dbReference type="ARBA" id="ARBA00023180"/>
    </source>
</evidence>
<dbReference type="AlphaFoldDB" id="A0A6A6JC97"/>
<dbReference type="PANTHER" id="PTHR23501:SF187">
    <property type="entry name" value="MAJOR FACILITATOR SUPERFAMILY (MFS) PROFILE DOMAIN-CONTAINING PROTEIN"/>
    <property type="match status" value="1"/>
</dbReference>
<comment type="subcellular location">
    <subcellularLocation>
        <location evidence="1">Membrane</location>
        <topology evidence="1">Multi-pass membrane protein</topology>
    </subcellularLocation>
</comment>
<gene>
    <name evidence="8" type="ORF">EI97DRAFT_349949</name>
</gene>
<sequence length="96" mass="10092">FHCALDGSIITIAQPHITNKISDVNKQYISIARCFLLAQAVEQPRTAQLCIIFGRRSPMLISVSIFAIGSDIAGAANSAGMLIAGRTIQDSGSGGM</sequence>
<evidence type="ECO:0000313" key="9">
    <source>
        <dbReference type="Proteomes" id="UP000800097"/>
    </source>
</evidence>
<evidence type="ECO:0000256" key="1">
    <source>
        <dbReference type="ARBA" id="ARBA00004141"/>
    </source>
</evidence>
<keyword evidence="5" id="KW-0472">Membrane</keyword>
<dbReference type="InterPro" id="IPR036259">
    <property type="entry name" value="MFS_trans_sf"/>
</dbReference>
<feature type="non-terminal residue" evidence="8">
    <location>
        <position position="96"/>
    </location>
</feature>
<reference evidence="8" key="1">
    <citation type="journal article" date="2020" name="Stud. Mycol.">
        <title>101 Dothideomycetes genomes: a test case for predicting lifestyles and emergence of pathogens.</title>
        <authorList>
            <person name="Haridas S."/>
            <person name="Albert R."/>
            <person name="Binder M."/>
            <person name="Bloem J."/>
            <person name="Labutti K."/>
            <person name="Salamov A."/>
            <person name="Andreopoulos B."/>
            <person name="Baker S."/>
            <person name="Barry K."/>
            <person name="Bills G."/>
            <person name="Bluhm B."/>
            <person name="Cannon C."/>
            <person name="Castanera R."/>
            <person name="Culley D."/>
            <person name="Daum C."/>
            <person name="Ezra D."/>
            <person name="Gonzalez J."/>
            <person name="Henrissat B."/>
            <person name="Kuo A."/>
            <person name="Liang C."/>
            <person name="Lipzen A."/>
            <person name="Lutzoni F."/>
            <person name="Magnuson J."/>
            <person name="Mondo S."/>
            <person name="Nolan M."/>
            <person name="Ohm R."/>
            <person name="Pangilinan J."/>
            <person name="Park H.-J."/>
            <person name="Ramirez L."/>
            <person name="Alfaro M."/>
            <person name="Sun H."/>
            <person name="Tritt A."/>
            <person name="Yoshinaga Y."/>
            <person name="Zwiers L.-H."/>
            <person name="Turgeon B."/>
            <person name="Goodwin S."/>
            <person name="Spatafora J."/>
            <person name="Crous P."/>
            <person name="Grigoriev I."/>
        </authorList>
    </citation>
    <scope>NUCLEOTIDE SEQUENCE</scope>
    <source>
        <strain evidence="8">CBS 379.55</strain>
    </source>
</reference>
<dbReference type="GO" id="GO:0005886">
    <property type="term" value="C:plasma membrane"/>
    <property type="evidence" value="ECO:0007669"/>
    <property type="project" value="TreeGrafter"/>
</dbReference>
<proteinExistence type="predicted"/>
<dbReference type="RefSeq" id="XP_033650358.1">
    <property type="nucleotide sequence ID" value="XM_033794828.1"/>
</dbReference>
<keyword evidence="4" id="KW-1133">Transmembrane helix</keyword>
<evidence type="ECO:0000313" key="8">
    <source>
        <dbReference type="EMBL" id="KAF2272819.1"/>
    </source>
</evidence>
<dbReference type="SUPFAM" id="SSF103473">
    <property type="entry name" value="MFS general substrate transporter"/>
    <property type="match status" value="1"/>
</dbReference>
<protein>
    <recommendedName>
        <fullName evidence="7">Major facilitator superfamily (MFS) profile domain-containing protein</fullName>
    </recommendedName>
</protein>
<dbReference type="PROSITE" id="PS50850">
    <property type="entry name" value="MFS"/>
    <property type="match status" value="1"/>
</dbReference>
<dbReference type="Gene3D" id="1.20.1720.10">
    <property type="entry name" value="Multidrug resistance protein D"/>
    <property type="match status" value="1"/>
</dbReference>
<evidence type="ECO:0000256" key="2">
    <source>
        <dbReference type="ARBA" id="ARBA00022448"/>
    </source>
</evidence>
<dbReference type="InterPro" id="IPR020846">
    <property type="entry name" value="MFS_dom"/>
</dbReference>
<dbReference type="PANTHER" id="PTHR23501">
    <property type="entry name" value="MAJOR FACILITATOR SUPERFAMILY"/>
    <property type="match status" value="1"/>
</dbReference>
<dbReference type="InterPro" id="IPR005828">
    <property type="entry name" value="MFS_sugar_transport-like"/>
</dbReference>
<evidence type="ECO:0000256" key="4">
    <source>
        <dbReference type="ARBA" id="ARBA00022989"/>
    </source>
</evidence>
<accession>A0A6A6JC97</accession>
<keyword evidence="2" id="KW-0813">Transport</keyword>
<evidence type="ECO:0000259" key="7">
    <source>
        <dbReference type="PROSITE" id="PS50850"/>
    </source>
</evidence>
<name>A0A6A6JC97_WESOR</name>
<feature type="domain" description="Major facilitator superfamily (MFS) profile" evidence="7">
    <location>
        <begin position="1"/>
        <end position="96"/>
    </location>
</feature>
<dbReference type="Proteomes" id="UP000800097">
    <property type="component" value="Unassembled WGS sequence"/>
</dbReference>
<dbReference type="Pfam" id="PF00083">
    <property type="entry name" value="Sugar_tr"/>
    <property type="match status" value="1"/>
</dbReference>